<feature type="transmembrane region" description="Helical" evidence="10">
    <location>
        <begin position="224"/>
        <end position="244"/>
    </location>
</feature>
<feature type="transmembrane region" description="Helical" evidence="10">
    <location>
        <begin position="12"/>
        <end position="31"/>
    </location>
</feature>
<dbReference type="Pfam" id="PF01151">
    <property type="entry name" value="ELO"/>
    <property type="match status" value="1"/>
</dbReference>
<keyword evidence="9 10" id="KW-0275">Fatty acid biosynthesis</keyword>
<reference evidence="11" key="1">
    <citation type="submission" date="2021-01" db="EMBL/GenBank/DDBJ databases">
        <authorList>
            <person name="Corre E."/>
            <person name="Pelletier E."/>
            <person name="Niang G."/>
            <person name="Scheremetjew M."/>
            <person name="Finn R."/>
            <person name="Kale V."/>
            <person name="Holt S."/>
            <person name="Cochrane G."/>
            <person name="Meng A."/>
            <person name="Brown T."/>
            <person name="Cohen L."/>
        </authorList>
    </citation>
    <scope>NUCLEOTIDE SEQUENCE</scope>
    <source>
        <strain evidence="11">CCCM811</strain>
    </source>
</reference>
<keyword evidence="5 10" id="KW-0276">Fatty acid metabolism</keyword>
<evidence type="ECO:0000256" key="5">
    <source>
        <dbReference type="ARBA" id="ARBA00022832"/>
    </source>
</evidence>
<feature type="transmembrane region" description="Helical" evidence="10">
    <location>
        <begin position="190"/>
        <end position="209"/>
    </location>
</feature>
<evidence type="ECO:0000256" key="1">
    <source>
        <dbReference type="ARBA" id="ARBA00004141"/>
    </source>
</evidence>
<dbReference type="EMBL" id="HBIV01036460">
    <property type="protein sequence ID" value="CAE0674296.1"/>
    <property type="molecule type" value="Transcribed_RNA"/>
</dbReference>
<dbReference type="EC" id="2.3.1.-" evidence="10"/>
<dbReference type="GO" id="GO:0034625">
    <property type="term" value="P:fatty acid elongation, monounsaturated fatty acid"/>
    <property type="evidence" value="ECO:0007669"/>
    <property type="project" value="TreeGrafter"/>
</dbReference>
<dbReference type="GO" id="GO:0034626">
    <property type="term" value="P:fatty acid elongation, polyunsaturated fatty acid"/>
    <property type="evidence" value="ECO:0007669"/>
    <property type="project" value="TreeGrafter"/>
</dbReference>
<evidence type="ECO:0000256" key="8">
    <source>
        <dbReference type="ARBA" id="ARBA00023136"/>
    </source>
</evidence>
<comment type="catalytic activity">
    <reaction evidence="10">
        <text>an acyl-CoA + malonyl-CoA + H(+) = a 3-oxoacyl-CoA + CO2 + CoA</text>
        <dbReference type="Rhea" id="RHEA:50252"/>
        <dbReference type="ChEBI" id="CHEBI:15378"/>
        <dbReference type="ChEBI" id="CHEBI:16526"/>
        <dbReference type="ChEBI" id="CHEBI:57287"/>
        <dbReference type="ChEBI" id="CHEBI:57384"/>
        <dbReference type="ChEBI" id="CHEBI:58342"/>
        <dbReference type="ChEBI" id="CHEBI:90726"/>
    </reaction>
    <physiologicalReaction direction="left-to-right" evidence="10">
        <dbReference type="Rhea" id="RHEA:50253"/>
    </physiologicalReaction>
</comment>
<keyword evidence="3 10" id="KW-0808">Transferase</keyword>
<evidence type="ECO:0000256" key="9">
    <source>
        <dbReference type="ARBA" id="ARBA00023160"/>
    </source>
</evidence>
<feature type="transmembrane region" description="Helical" evidence="10">
    <location>
        <begin position="61"/>
        <end position="83"/>
    </location>
</feature>
<comment type="similarity">
    <text evidence="10">Belongs to the ELO family.</text>
</comment>
<dbReference type="InterPro" id="IPR002076">
    <property type="entry name" value="ELO_fam"/>
</dbReference>
<evidence type="ECO:0000256" key="3">
    <source>
        <dbReference type="ARBA" id="ARBA00022679"/>
    </source>
</evidence>
<sequence length="273" mass="31368">MAVMPGLEAVRQLWDPLFLLVPVYMVGVYVLRQMYPPLSREQHAANRAKQPKKKPFFEVMLAYNALMSVFSLACFLGMSWVVIVRQNMVIKGPDCMRYARDPLFRLIVDAFHYSKYIEFADTFFLIMQRKDVSWLHFFHHCGACINVGILARSGIEAAFLFVTLNGFVHTIMYAYYGLALVGIRFKAKSLITIMQIVQFFTGFGSFYTYKNIPCFGSSQALMGVYVYTYSYVGVVLLFFVNFFIQNYCKGKKAKNASNGKHTYGREEAVKKLD</sequence>
<accession>A0A6V3R5E0</accession>
<evidence type="ECO:0000256" key="6">
    <source>
        <dbReference type="ARBA" id="ARBA00022989"/>
    </source>
</evidence>
<evidence type="ECO:0000256" key="7">
    <source>
        <dbReference type="ARBA" id="ARBA00023098"/>
    </source>
</evidence>
<comment type="subcellular location">
    <subcellularLocation>
        <location evidence="1">Membrane</location>
        <topology evidence="1">Multi-pass membrane protein</topology>
    </subcellularLocation>
</comment>
<dbReference type="GO" id="GO:0009922">
    <property type="term" value="F:fatty acid elongase activity"/>
    <property type="evidence" value="ECO:0007669"/>
    <property type="project" value="InterPro"/>
</dbReference>
<protein>
    <recommendedName>
        <fullName evidence="10">Elongation of fatty acids protein</fullName>
        <ecNumber evidence="10">2.3.1.-</ecNumber>
    </recommendedName>
</protein>
<dbReference type="GO" id="GO:0042761">
    <property type="term" value="P:very long-chain fatty acid biosynthetic process"/>
    <property type="evidence" value="ECO:0007669"/>
    <property type="project" value="TreeGrafter"/>
</dbReference>
<proteinExistence type="inferred from homology"/>
<feature type="transmembrane region" description="Helical" evidence="10">
    <location>
        <begin position="157"/>
        <end position="178"/>
    </location>
</feature>
<evidence type="ECO:0000256" key="10">
    <source>
        <dbReference type="RuleBase" id="RU361115"/>
    </source>
</evidence>
<evidence type="ECO:0000256" key="2">
    <source>
        <dbReference type="ARBA" id="ARBA00022516"/>
    </source>
</evidence>
<keyword evidence="4 10" id="KW-0812">Transmembrane</keyword>
<dbReference type="PANTHER" id="PTHR11157:SF126">
    <property type="entry name" value="ELONGATION OF VERY LONG CHAIN FATTY ACIDS PROTEIN"/>
    <property type="match status" value="1"/>
</dbReference>
<feature type="transmembrane region" description="Helical" evidence="10">
    <location>
        <begin position="132"/>
        <end position="151"/>
    </location>
</feature>
<gene>
    <name evidence="11" type="ORF">LGLO00237_LOCUS26070</name>
</gene>
<organism evidence="11">
    <name type="scientific">Lotharella globosa</name>
    <dbReference type="NCBI Taxonomy" id="91324"/>
    <lineage>
        <taxon>Eukaryota</taxon>
        <taxon>Sar</taxon>
        <taxon>Rhizaria</taxon>
        <taxon>Cercozoa</taxon>
        <taxon>Chlorarachniophyceae</taxon>
        <taxon>Lotharella</taxon>
    </lineage>
</organism>
<dbReference type="GO" id="GO:0005789">
    <property type="term" value="C:endoplasmic reticulum membrane"/>
    <property type="evidence" value="ECO:0007669"/>
    <property type="project" value="TreeGrafter"/>
</dbReference>
<dbReference type="AlphaFoldDB" id="A0A6V3R5E0"/>
<dbReference type="GO" id="GO:0019367">
    <property type="term" value="P:fatty acid elongation, saturated fatty acid"/>
    <property type="evidence" value="ECO:0007669"/>
    <property type="project" value="TreeGrafter"/>
</dbReference>
<dbReference type="PANTHER" id="PTHR11157">
    <property type="entry name" value="FATTY ACID ACYL TRANSFERASE-RELATED"/>
    <property type="match status" value="1"/>
</dbReference>
<keyword evidence="7 10" id="KW-0443">Lipid metabolism</keyword>
<keyword evidence="8 10" id="KW-0472">Membrane</keyword>
<name>A0A6V3R5E0_9EUKA</name>
<evidence type="ECO:0000256" key="4">
    <source>
        <dbReference type="ARBA" id="ARBA00022692"/>
    </source>
</evidence>
<evidence type="ECO:0000313" key="11">
    <source>
        <dbReference type="EMBL" id="CAE0674296.1"/>
    </source>
</evidence>
<keyword evidence="2 10" id="KW-0444">Lipid biosynthesis</keyword>
<keyword evidence="6 10" id="KW-1133">Transmembrane helix</keyword>
<dbReference type="GO" id="GO:0030148">
    <property type="term" value="P:sphingolipid biosynthetic process"/>
    <property type="evidence" value="ECO:0007669"/>
    <property type="project" value="TreeGrafter"/>
</dbReference>